<sequence>MSSPSGQGREKVDDENDGVTNDSEITDESVDRKYVFHLPNTFPETQSILRYIIPLVILPLPHLLWSLVQLCVWYQYNKHILQNHRPQTTKLKQPPSINKHFKDIIAPAVRGSSSGLTPTCRSPALALSIIPIIPTAVGPSTSTTSSAAPIMSVTLCNCVTLSSPVPGNVIEKINLNQFVDLRELMPDNIALVKLLSEVWASNVAQTGSCMREIEDPLAWCFYFLALIAVSVKEKRAKELTACQGAYCLCPIDRIFGTKAWKERLVGLV</sequence>
<organism evidence="2 3">
    <name type="scientific">Amphimedon queenslandica</name>
    <name type="common">Sponge</name>
    <dbReference type="NCBI Taxonomy" id="400682"/>
    <lineage>
        <taxon>Eukaryota</taxon>
        <taxon>Metazoa</taxon>
        <taxon>Porifera</taxon>
        <taxon>Demospongiae</taxon>
        <taxon>Heteroscleromorpha</taxon>
        <taxon>Haplosclerida</taxon>
        <taxon>Niphatidae</taxon>
        <taxon>Amphimedon</taxon>
    </lineage>
</organism>
<dbReference type="GeneID" id="109586660"/>
<accession>A0AAN0JNN2</accession>
<feature type="region of interest" description="Disordered" evidence="1">
    <location>
        <begin position="1"/>
        <end position="24"/>
    </location>
</feature>
<reference evidence="3" key="1">
    <citation type="journal article" date="2010" name="Nature">
        <title>The Amphimedon queenslandica genome and the evolution of animal complexity.</title>
        <authorList>
            <person name="Srivastava M."/>
            <person name="Simakov O."/>
            <person name="Chapman J."/>
            <person name="Fahey B."/>
            <person name="Gauthier M.E."/>
            <person name="Mitros T."/>
            <person name="Richards G.S."/>
            <person name="Conaco C."/>
            <person name="Dacre M."/>
            <person name="Hellsten U."/>
            <person name="Larroux C."/>
            <person name="Putnam N.H."/>
            <person name="Stanke M."/>
            <person name="Adamska M."/>
            <person name="Darling A."/>
            <person name="Degnan S.M."/>
            <person name="Oakley T.H."/>
            <person name="Plachetzki D.C."/>
            <person name="Zhai Y."/>
            <person name="Adamski M."/>
            <person name="Calcino A."/>
            <person name="Cummins S.F."/>
            <person name="Goodstein D.M."/>
            <person name="Harris C."/>
            <person name="Jackson D.J."/>
            <person name="Leys S.P."/>
            <person name="Shu S."/>
            <person name="Woodcroft B.J."/>
            <person name="Vervoort M."/>
            <person name="Kosik K.S."/>
            <person name="Manning G."/>
            <person name="Degnan B.M."/>
            <person name="Rokhsar D.S."/>
        </authorList>
    </citation>
    <scope>NUCLEOTIDE SEQUENCE [LARGE SCALE GENOMIC DNA]</scope>
</reference>
<dbReference type="RefSeq" id="XP_019858425.1">
    <property type="nucleotide sequence ID" value="XM_020002866.1"/>
</dbReference>
<name>A0AAN0JNN2_AMPQE</name>
<evidence type="ECO:0000313" key="3">
    <source>
        <dbReference type="Proteomes" id="UP000007879"/>
    </source>
</evidence>
<proteinExistence type="predicted"/>
<protein>
    <submittedName>
        <fullName evidence="2">Uncharacterized protein</fullName>
    </submittedName>
</protein>
<reference evidence="2" key="2">
    <citation type="submission" date="2024-06" db="UniProtKB">
        <authorList>
            <consortium name="EnsemblMetazoa"/>
        </authorList>
    </citation>
    <scope>IDENTIFICATION</scope>
</reference>
<evidence type="ECO:0000313" key="2">
    <source>
        <dbReference type="EnsemblMetazoa" id="XP_019858425.1"/>
    </source>
</evidence>
<dbReference type="Proteomes" id="UP000007879">
    <property type="component" value="Unassembled WGS sequence"/>
</dbReference>
<dbReference type="KEGG" id="aqu:109586660"/>
<dbReference type="AlphaFoldDB" id="A0AAN0JNN2"/>
<evidence type="ECO:0000256" key="1">
    <source>
        <dbReference type="SAM" id="MobiDB-lite"/>
    </source>
</evidence>
<keyword evidence="3" id="KW-1185">Reference proteome</keyword>
<dbReference type="EnsemblMetazoa" id="XM_020002866.1">
    <property type="protein sequence ID" value="XP_019858425.1"/>
    <property type="gene ID" value="LOC109586660"/>
</dbReference>